<feature type="region of interest" description="Disordered" evidence="1">
    <location>
        <begin position="240"/>
        <end position="280"/>
    </location>
</feature>
<proteinExistence type="predicted"/>
<comment type="caution">
    <text evidence="2">The sequence shown here is derived from an EMBL/GenBank/DDBJ whole genome shotgun (WGS) entry which is preliminary data.</text>
</comment>
<evidence type="ECO:0000313" key="2">
    <source>
        <dbReference type="EMBL" id="KAK3169671.1"/>
    </source>
</evidence>
<feature type="compositionally biased region" description="Acidic residues" evidence="1">
    <location>
        <begin position="241"/>
        <end position="252"/>
    </location>
</feature>
<reference evidence="2" key="1">
    <citation type="submission" date="2022-11" db="EMBL/GenBank/DDBJ databases">
        <title>Chromosomal genome sequence assembly and mating type (MAT) locus characterization of the leprose asexual lichenized fungus Lepraria neglecta (Nyl.) Erichsen.</title>
        <authorList>
            <person name="Allen J.L."/>
            <person name="Pfeffer B."/>
        </authorList>
    </citation>
    <scope>NUCLEOTIDE SEQUENCE</scope>
    <source>
        <strain evidence="2">Allen 5258</strain>
    </source>
</reference>
<evidence type="ECO:0000313" key="3">
    <source>
        <dbReference type="Proteomes" id="UP001276659"/>
    </source>
</evidence>
<evidence type="ECO:0000256" key="1">
    <source>
        <dbReference type="SAM" id="MobiDB-lite"/>
    </source>
</evidence>
<protein>
    <submittedName>
        <fullName evidence="2">Uncharacterized protein</fullName>
    </submittedName>
</protein>
<dbReference type="AlphaFoldDB" id="A0AAD9Z2I0"/>
<organism evidence="2 3">
    <name type="scientific">Lepraria neglecta</name>
    <dbReference type="NCBI Taxonomy" id="209136"/>
    <lineage>
        <taxon>Eukaryota</taxon>
        <taxon>Fungi</taxon>
        <taxon>Dikarya</taxon>
        <taxon>Ascomycota</taxon>
        <taxon>Pezizomycotina</taxon>
        <taxon>Lecanoromycetes</taxon>
        <taxon>OSLEUM clade</taxon>
        <taxon>Lecanoromycetidae</taxon>
        <taxon>Lecanorales</taxon>
        <taxon>Lecanorineae</taxon>
        <taxon>Stereocaulaceae</taxon>
        <taxon>Lepraria</taxon>
    </lineage>
</organism>
<accession>A0AAD9Z2I0</accession>
<name>A0AAD9Z2I0_9LECA</name>
<keyword evidence="3" id="KW-1185">Reference proteome</keyword>
<dbReference type="EMBL" id="JASNWA010000009">
    <property type="protein sequence ID" value="KAK3169671.1"/>
    <property type="molecule type" value="Genomic_DNA"/>
</dbReference>
<dbReference type="Proteomes" id="UP001276659">
    <property type="component" value="Unassembled WGS sequence"/>
</dbReference>
<gene>
    <name evidence="2" type="ORF">OEA41_009055</name>
</gene>
<sequence length="396" mass="45591">MMASASMHDLDRVRDVKQDLQFAPQGIADGREDQGYHIHAQLVNIPDSSKKARLFTLPRELRDMIYSDLVQSGQVNILRASKSLHKEATETVLKEGVCRLHLNNLTEQHTPKSHVQEPFPSKIQNFSIRIPVSEKNHIVPSLCLKPFRRLARSDVARQDCHVTFVILDCHMSLDVNRLRSLPTLLAHVETLIQFKALYVKVQVEGPISNEDRRWADRGYQGMKDDLQEIVFNNIRTTLEGTLDEDADEEEESDVKFEGTEASEDEQVPSGRSSRAAPPMPIRQEILRQQPDRPLQWRQDSANIFVLHGEVDDGEDESETCEITIQKFQQRRKKHIQVVEVQYKPTPRDYQCVYVVREEQRMDVGADDIQNVFYNEDGDLKDIQLHGIYKQKPGCCK</sequence>